<feature type="non-terminal residue" evidence="1">
    <location>
        <position position="129"/>
    </location>
</feature>
<gene>
    <name evidence="1" type="ORF">S06H3_63835</name>
</gene>
<evidence type="ECO:0000313" key="1">
    <source>
        <dbReference type="EMBL" id="GAI48043.1"/>
    </source>
</evidence>
<protein>
    <submittedName>
        <fullName evidence="1">Uncharacterized protein</fullName>
    </submittedName>
</protein>
<sequence length="129" mass="14589">MVYSRDRAGIEEVNKLLNDSENEKVRFAPDVAFVLDPREPQNTEISELRKLRAEDAIVVGLNISGLLYNGGHTRNERFGLKTDYRQLVYQIARLLLENDKVKLLLVPHVVPPASAAVNDVVACLELYEQ</sequence>
<dbReference type="EMBL" id="BARV01042451">
    <property type="protein sequence ID" value="GAI48043.1"/>
    <property type="molecule type" value="Genomic_DNA"/>
</dbReference>
<reference evidence="1" key="1">
    <citation type="journal article" date="2014" name="Front. Microbiol.">
        <title>High frequency of phylogenetically diverse reductive dehalogenase-homologous genes in deep subseafloor sedimentary metagenomes.</title>
        <authorList>
            <person name="Kawai M."/>
            <person name="Futagami T."/>
            <person name="Toyoda A."/>
            <person name="Takaki Y."/>
            <person name="Nishi S."/>
            <person name="Hori S."/>
            <person name="Arai W."/>
            <person name="Tsubouchi T."/>
            <person name="Morono Y."/>
            <person name="Uchiyama I."/>
            <person name="Ito T."/>
            <person name="Fujiyama A."/>
            <person name="Inagaki F."/>
            <person name="Takami H."/>
        </authorList>
    </citation>
    <scope>NUCLEOTIDE SEQUENCE</scope>
    <source>
        <strain evidence="1">Expedition CK06-06</strain>
    </source>
</reference>
<dbReference type="AlphaFoldDB" id="X1NWT5"/>
<accession>X1NWT5</accession>
<organism evidence="1">
    <name type="scientific">marine sediment metagenome</name>
    <dbReference type="NCBI Taxonomy" id="412755"/>
    <lineage>
        <taxon>unclassified sequences</taxon>
        <taxon>metagenomes</taxon>
        <taxon>ecological metagenomes</taxon>
    </lineage>
</organism>
<comment type="caution">
    <text evidence="1">The sequence shown here is derived from an EMBL/GenBank/DDBJ whole genome shotgun (WGS) entry which is preliminary data.</text>
</comment>
<name>X1NWT5_9ZZZZ</name>
<proteinExistence type="predicted"/>